<gene>
    <name evidence="2" type="ORF">SAMN05444349_11716</name>
</gene>
<accession>A0A1M5B0G5</accession>
<sequence>MKRILYTFIFIITCSFTLFLSCDSPEELTPKVDDKTNDYLIPTGSILSAQDRQEVEALWDEYNNAINQ</sequence>
<dbReference type="EMBL" id="FQVD01000017">
    <property type="protein sequence ID" value="SHF35978.1"/>
    <property type="molecule type" value="Genomic_DNA"/>
</dbReference>
<dbReference type="RefSeq" id="WP_025076217.1">
    <property type="nucleotide sequence ID" value="NZ_FQVD01000017.1"/>
</dbReference>
<reference evidence="2 3" key="1">
    <citation type="submission" date="2016-11" db="EMBL/GenBank/DDBJ databases">
        <authorList>
            <person name="Jaros S."/>
            <person name="Januszkiewicz K."/>
            <person name="Wedrychowicz H."/>
        </authorList>
    </citation>
    <scope>NUCLEOTIDE SEQUENCE [LARGE SCALE GENOMIC DNA]</scope>
    <source>
        <strain evidence="2 3">DSM 26883</strain>
    </source>
</reference>
<protein>
    <submittedName>
        <fullName evidence="2">Uncharacterized protein</fullName>
    </submittedName>
</protein>
<proteinExistence type="predicted"/>
<dbReference type="OrthoDB" id="1034513at2"/>
<dbReference type="STRING" id="871325.SAMN05444349_11716"/>
<feature type="chain" id="PRO_5030031268" evidence="1">
    <location>
        <begin position="21"/>
        <end position="68"/>
    </location>
</feature>
<name>A0A1M5B0G5_9BACE</name>
<keyword evidence="3" id="KW-1185">Reference proteome</keyword>
<dbReference type="AlphaFoldDB" id="A0A1M5B0G5"/>
<evidence type="ECO:0000313" key="2">
    <source>
        <dbReference type="EMBL" id="SHF35978.1"/>
    </source>
</evidence>
<dbReference type="PROSITE" id="PS51257">
    <property type="entry name" value="PROKAR_LIPOPROTEIN"/>
    <property type="match status" value="1"/>
</dbReference>
<organism evidence="2 3">
    <name type="scientific">Bacteroides faecichinchillae</name>
    <dbReference type="NCBI Taxonomy" id="871325"/>
    <lineage>
        <taxon>Bacteria</taxon>
        <taxon>Pseudomonadati</taxon>
        <taxon>Bacteroidota</taxon>
        <taxon>Bacteroidia</taxon>
        <taxon>Bacteroidales</taxon>
        <taxon>Bacteroidaceae</taxon>
        <taxon>Bacteroides</taxon>
    </lineage>
</organism>
<keyword evidence="1" id="KW-0732">Signal</keyword>
<feature type="signal peptide" evidence="1">
    <location>
        <begin position="1"/>
        <end position="20"/>
    </location>
</feature>
<evidence type="ECO:0000256" key="1">
    <source>
        <dbReference type="SAM" id="SignalP"/>
    </source>
</evidence>
<dbReference type="Proteomes" id="UP000184436">
    <property type="component" value="Unassembled WGS sequence"/>
</dbReference>
<evidence type="ECO:0000313" key="3">
    <source>
        <dbReference type="Proteomes" id="UP000184436"/>
    </source>
</evidence>